<dbReference type="Gene3D" id="3.90.230.10">
    <property type="entry name" value="Creatinase/methionine aminopeptidase superfamily"/>
    <property type="match status" value="1"/>
</dbReference>
<evidence type="ECO:0008006" key="5">
    <source>
        <dbReference type="Google" id="ProtNLM"/>
    </source>
</evidence>
<dbReference type="CDD" id="cd01092">
    <property type="entry name" value="APP-like"/>
    <property type="match status" value="1"/>
</dbReference>
<dbReference type="Proteomes" id="UP000013785">
    <property type="component" value="Unassembled WGS sequence"/>
</dbReference>
<dbReference type="EMBL" id="AJAT01000013">
    <property type="protein sequence ID" value="EOL44657.1"/>
    <property type="molecule type" value="Genomic_DNA"/>
</dbReference>
<dbReference type="PANTHER" id="PTHR46112">
    <property type="entry name" value="AMINOPEPTIDASE"/>
    <property type="match status" value="1"/>
</dbReference>
<dbReference type="Gene3D" id="3.40.350.10">
    <property type="entry name" value="Creatinase/prolidase N-terminal domain"/>
    <property type="match status" value="1"/>
</dbReference>
<protein>
    <recommendedName>
        <fullName evidence="5">Xaa-Pro dipeptidase</fullName>
    </recommendedName>
</protein>
<reference evidence="3 4" key="1">
    <citation type="submission" date="2013-02" db="EMBL/GenBank/DDBJ databases">
        <title>The Genome Sequence of Enterococcus phoeniculicola BAA-412.</title>
        <authorList>
            <consortium name="The Broad Institute Genome Sequencing Platform"/>
            <consortium name="The Broad Institute Genome Sequencing Center for Infectious Disease"/>
            <person name="Earl A.M."/>
            <person name="Gilmore M.S."/>
            <person name="Lebreton F."/>
            <person name="Walker B."/>
            <person name="Young S.K."/>
            <person name="Zeng Q."/>
            <person name="Gargeya S."/>
            <person name="Fitzgerald M."/>
            <person name="Haas B."/>
            <person name="Abouelleil A."/>
            <person name="Alvarado L."/>
            <person name="Arachchi H.M."/>
            <person name="Berlin A.M."/>
            <person name="Chapman S.B."/>
            <person name="Dewar J."/>
            <person name="Goldberg J."/>
            <person name="Griggs A."/>
            <person name="Gujja S."/>
            <person name="Hansen M."/>
            <person name="Howarth C."/>
            <person name="Imamovic A."/>
            <person name="Larimer J."/>
            <person name="McCowan C."/>
            <person name="Murphy C."/>
            <person name="Neiman D."/>
            <person name="Pearson M."/>
            <person name="Priest M."/>
            <person name="Roberts A."/>
            <person name="Saif S."/>
            <person name="Shea T."/>
            <person name="Sisk P."/>
            <person name="Sykes S."/>
            <person name="Wortman J."/>
            <person name="Nusbaum C."/>
            <person name="Birren B."/>
        </authorList>
    </citation>
    <scope>NUCLEOTIDE SEQUENCE [LARGE SCALE GENOMIC DNA]</scope>
    <source>
        <strain evidence="3 4">ATCC BAA-412</strain>
    </source>
</reference>
<dbReference type="InterPro" id="IPR036005">
    <property type="entry name" value="Creatinase/aminopeptidase-like"/>
</dbReference>
<dbReference type="InterPro" id="IPR029149">
    <property type="entry name" value="Creatin/AminoP/Spt16_N"/>
</dbReference>
<name>R3WB22_9ENTE</name>
<gene>
    <name evidence="3" type="ORF">UC3_01474</name>
</gene>
<dbReference type="SUPFAM" id="SSF53092">
    <property type="entry name" value="Creatinase/prolidase N-terminal domain"/>
    <property type="match status" value="1"/>
</dbReference>
<proteinExistence type="predicted"/>
<dbReference type="PANTHER" id="PTHR46112:SF3">
    <property type="entry name" value="AMINOPEPTIDASE YPDF"/>
    <property type="match status" value="1"/>
</dbReference>
<dbReference type="STRING" id="154621.RV11_GL002404"/>
<dbReference type="HOGENOM" id="CLU_017266_4_0_9"/>
<organism evidence="3 4">
    <name type="scientific">Enterococcus phoeniculicola ATCC BAA-412</name>
    <dbReference type="NCBI Taxonomy" id="1158610"/>
    <lineage>
        <taxon>Bacteria</taxon>
        <taxon>Bacillati</taxon>
        <taxon>Bacillota</taxon>
        <taxon>Bacilli</taxon>
        <taxon>Lactobacillales</taxon>
        <taxon>Enterococcaceae</taxon>
        <taxon>Enterococcus</taxon>
    </lineage>
</organism>
<evidence type="ECO:0000259" key="2">
    <source>
        <dbReference type="Pfam" id="PF01321"/>
    </source>
</evidence>
<evidence type="ECO:0000259" key="1">
    <source>
        <dbReference type="Pfam" id="PF00557"/>
    </source>
</evidence>
<evidence type="ECO:0000313" key="3">
    <source>
        <dbReference type="EMBL" id="EOL44657.1"/>
    </source>
</evidence>
<dbReference type="Pfam" id="PF00557">
    <property type="entry name" value="Peptidase_M24"/>
    <property type="match status" value="1"/>
</dbReference>
<dbReference type="OrthoDB" id="9806388at2"/>
<evidence type="ECO:0000313" key="4">
    <source>
        <dbReference type="Proteomes" id="UP000013785"/>
    </source>
</evidence>
<dbReference type="InterPro" id="IPR000587">
    <property type="entry name" value="Creatinase_N"/>
</dbReference>
<dbReference type="Pfam" id="PF01321">
    <property type="entry name" value="Creatinase_N"/>
    <property type="match status" value="1"/>
</dbReference>
<dbReference type="RefSeq" id="WP_010768137.1">
    <property type="nucleotide sequence ID" value="NZ_ASWE01000003.1"/>
</dbReference>
<feature type="domain" description="Peptidase M24" evidence="1">
    <location>
        <begin position="139"/>
        <end position="341"/>
    </location>
</feature>
<dbReference type="AlphaFoldDB" id="R3WB22"/>
<keyword evidence="4" id="KW-1185">Reference proteome</keyword>
<dbReference type="InterPro" id="IPR050659">
    <property type="entry name" value="Peptidase_M24B"/>
</dbReference>
<feature type="domain" description="Creatinase N-terminal" evidence="2">
    <location>
        <begin position="4"/>
        <end position="131"/>
    </location>
</feature>
<dbReference type="PATRIC" id="fig|1158610.3.peg.1457"/>
<dbReference type="InterPro" id="IPR000994">
    <property type="entry name" value="Pept_M24"/>
</dbReference>
<dbReference type="SUPFAM" id="SSF55920">
    <property type="entry name" value="Creatinase/aminopeptidase"/>
    <property type="match status" value="1"/>
</dbReference>
<dbReference type="eggNOG" id="COG0006">
    <property type="taxonomic scope" value="Bacteria"/>
</dbReference>
<comment type="caution">
    <text evidence="3">The sequence shown here is derived from an EMBL/GenBank/DDBJ whole genome shotgun (WGS) entry which is preliminary data.</text>
</comment>
<accession>R3WB22</accession>
<sequence>MEKRIEKLRKKMKQEMLDGLVVTDKVNRRYLVEFTGSNGLLFITNQESILLVDGRYTEQAENQTSNVRIITTAPEKTVYEYLAEWIKKGQRIGFEKKSISYEESMEFIQMCTSVDCQSVETSNFIEQLRMVKEESEITNLRIAAELADRTFSYILTILKPGMTELDVANEIDYYSKRIGSEGPAFETIVASGKRTALPHAHVSKKIINENELIMIDFGCIYKGYYSDMTRTFSLGKVSEKIKNVYTVLLEAQKLAIGSIALGNPLASLDQLVRDVLNKNDLADYFTHGLGHGVGLSCHEYPSVNQVSKETIEALLLFTIEPGVYFPEKFGIRIEDDVLIHEDGQVEVLTKTSKEWMEVAWM</sequence>